<gene>
    <name evidence="7" type="ORF">DM02DRAFT_730034</name>
</gene>
<feature type="transmembrane region" description="Helical" evidence="5">
    <location>
        <begin position="411"/>
        <end position="438"/>
    </location>
</feature>
<sequence length="517" mass="56720">MSPISKNSTMAGVAHQAIKHHGLPLIPHPTQDEKDPLRWPRGLKLASLGATAFFNFTANFAAAGLSVATVVLEAQFHKTQNQVNSLLTFNFLLLGIGNLVWVPLAIKYGKRASLLTSMVMLFAVLIWTAKEPTFTGLLVARCLAGFASAAGESIVPSIVGDIFFLHERAAMMSAYTLLISSATAIGPLLAAFITEYSPGSWRDYVWVCAALAGANALAIYLLYPESNFNRVEESLHFISVSEPQPVEMETEKAEIGRIDTISWHYVSVVKKPWTKIWTSFMTIDHDVNILVVFLRPLRMLWRPAVMFAVFVYGTSLASQIILTFAFPSLLMAPPYTFSGSEVGLMQISAIVGFVIGCFAGGYAADLITASVILRQRGAVYAEQRLVALVPGCWIAPAGCILIAFACSEKLHWVAIAFGFGMVSFGTIYAPNIVITYVVECYPKVAAECLVTINVFKNFVAFLFLYTAVNWVSAQGWIQVYMIMFMLVSLSMFLALPFYFFGRKWRGANEEADGHVGA</sequence>
<feature type="transmembrane region" description="Helical" evidence="5">
    <location>
        <begin position="385"/>
        <end position="405"/>
    </location>
</feature>
<evidence type="ECO:0000313" key="8">
    <source>
        <dbReference type="Proteomes" id="UP000244855"/>
    </source>
</evidence>
<dbReference type="AlphaFoldDB" id="A0A2V1DJJ1"/>
<accession>A0A2V1DJJ1</accession>
<dbReference type="SUPFAM" id="SSF103473">
    <property type="entry name" value="MFS general substrate transporter"/>
    <property type="match status" value="1"/>
</dbReference>
<dbReference type="PANTHER" id="PTHR23502">
    <property type="entry name" value="MAJOR FACILITATOR SUPERFAMILY"/>
    <property type="match status" value="1"/>
</dbReference>
<evidence type="ECO:0000256" key="4">
    <source>
        <dbReference type="ARBA" id="ARBA00023136"/>
    </source>
</evidence>
<feature type="transmembrane region" description="Helical" evidence="5">
    <location>
        <begin position="477"/>
        <end position="500"/>
    </location>
</feature>
<feature type="transmembrane region" description="Helical" evidence="5">
    <location>
        <begin position="450"/>
        <end position="471"/>
    </location>
</feature>
<organism evidence="7 8">
    <name type="scientific">Periconia macrospinosa</name>
    <dbReference type="NCBI Taxonomy" id="97972"/>
    <lineage>
        <taxon>Eukaryota</taxon>
        <taxon>Fungi</taxon>
        <taxon>Dikarya</taxon>
        <taxon>Ascomycota</taxon>
        <taxon>Pezizomycotina</taxon>
        <taxon>Dothideomycetes</taxon>
        <taxon>Pleosporomycetidae</taxon>
        <taxon>Pleosporales</taxon>
        <taxon>Massarineae</taxon>
        <taxon>Periconiaceae</taxon>
        <taxon>Periconia</taxon>
    </lineage>
</organism>
<evidence type="ECO:0000256" key="2">
    <source>
        <dbReference type="ARBA" id="ARBA00022692"/>
    </source>
</evidence>
<name>A0A2V1DJJ1_9PLEO</name>
<dbReference type="Pfam" id="PF07690">
    <property type="entry name" value="MFS_1"/>
    <property type="match status" value="1"/>
</dbReference>
<feature type="domain" description="Major facilitator superfamily (MFS) profile" evidence="6">
    <location>
        <begin position="47"/>
        <end position="505"/>
    </location>
</feature>
<feature type="transmembrane region" description="Helical" evidence="5">
    <location>
        <begin position="204"/>
        <end position="223"/>
    </location>
</feature>
<evidence type="ECO:0000313" key="7">
    <source>
        <dbReference type="EMBL" id="PVH98238.1"/>
    </source>
</evidence>
<feature type="transmembrane region" description="Helical" evidence="5">
    <location>
        <begin position="347"/>
        <end position="373"/>
    </location>
</feature>
<proteinExistence type="predicted"/>
<dbReference type="InterPro" id="IPR036259">
    <property type="entry name" value="MFS_trans_sf"/>
</dbReference>
<dbReference type="GO" id="GO:0022857">
    <property type="term" value="F:transmembrane transporter activity"/>
    <property type="evidence" value="ECO:0007669"/>
    <property type="project" value="InterPro"/>
</dbReference>
<protein>
    <submittedName>
        <fullName evidence="7">Putative MFS transporter</fullName>
    </submittedName>
</protein>
<dbReference type="PROSITE" id="PS50850">
    <property type="entry name" value="MFS"/>
    <property type="match status" value="1"/>
</dbReference>
<evidence type="ECO:0000259" key="6">
    <source>
        <dbReference type="PROSITE" id="PS50850"/>
    </source>
</evidence>
<feature type="transmembrane region" description="Helical" evidence="5">
    <location>
        <begin position="112"/>
        <end position="129"/>
    </location>
</feature>
<evidence type="ECO:0000256" key="5">
    <source>
        <dbReference type="SAM" id="Phobius"/>
    </source>
</evidence>
<dbReference type="Proteomes" id="UP000244855">
    <property type="component" value="Unassembled WGS sequence"/>
</dbReference>
<reference evidence="7 8" key="1">
    <citation type="journal article" date="2018" name="Sci. Rep.">
        <title>Comparative genomics provides insights into the lifestyle and reveals functional heterogeneity of dark septate endophytic fungi.</title>
        <authorList>
            <person name="Knapp D.G."/>
            <person name="Nemeth J.B."/>
            <person name="Barry K."/>
            <person name="Hainaut M."/>
            <person name="Henrissat B."/>
            <person name="Johnson J."/>
            <person name="Kuo A."/>
            <person name="Lim J.H.P."/>
            <person name="Lipzen A."/>
            <person name="Nolan M."/>
            <person name="Ohm R.A."/>
            <person name="Tamas L."/>
            <person name="Grigoriev I.V."/>
            <person name="Spatafora J.W."/>
            <person name="Nagy L.G."/>
            <person name="Kovacs G.M."/>
        </authorList>
    </citation>
    <scope>NUCLEOTIDE SEQUENCE [LARGE SCALE GENOMIC DNA]</scope>
    <source>
        <strain evidence="7 8">DSE2036</strain>
    </source>
</reference>
<feature type="transmembrane region" description="Helical" evidence="5">
    <location>
        <begin position="45"/>
        <end position="71"/>
    </location>
</feature>
<evidence type="ECO:0000256" key="1">
    <source>
        <dbReference type="ARBA" id="ARBA00004141"/>
    </source>
</evidence>
<evidence type="ECO:0000256" key="3">
    <source>
        <dbReference type="ARBA" id="ARBA00022989"/>
    </source>
</evidence>
<dbReference type="InterPro" id="IPR011701">
    <property type="entry name" value="MFS"/>
</dbReference>
<dbReference type="Gene3D" id="1.20.1250.20">
    <property type="entry name" value="MFS general substrate transporter like domains"/>
    <property type="match status" value="1"/>
</dbReference>
<keyword evidence="8" id="KW-1185">Reference proteome</keyword>
<keyword evidence="3 5" id="KW-1133">Transmembrane helix</keyword>
<comment type="subcellular location">
    <subcellularLocation>
        <location evidence="1">Membrane</location>
        <topology evidence="1">Multi-pass membrane protein</topology>
    </subcellularLocation>
</comment>
<keyword evidence="4 5" id="KW-0472">Membrane</keyword>
<dbReference type="OrthoDB" id="268400at2759"/>
<feature type="transmembrane region" description="Helical" evidence="5">
    <location>
        <begin position="135"/>
        <end position="160"/>
    </location>
</feature>
<dbReference type="STRING" id="97972.A0A2V1DJJ1"/>
<dbReference type="PANTHER" id="PTHR23502:SF181">
    <property type="entry name" value="MAJOR FACILITATOR SUPERFAMILY (MFS) PROFILE DOMAIN-CONTAINING PROTEIN"/>
    <property type="match status" value="1"/>
</dbReference>
<dbReference type="InterPro" id="IPR020846">
    <property type="entry name" value="MFS_dom"/>
</dbReference>
<dbReference type="GO" id="GO:0005886">
    <property type="term" value="C:plasma membrane"/>
    <property type="evidence" value="ECO:0007669"/>
    <property type="project" value="TreeGrafter"/>
</dbReference>
<keyword evidence="2 5" id="KW-0812">Transmembrane</keyword>
<dbReference type="EMBL" id="KZ805418">
    <property type="protein sequence ID" value="PVH98238.1"/>
    <property type="molecule type" value="Genomic_DNA"/>
</dbReference>
<feature type="transmembrane region" description="Helical" evidence="5">
    <location>
        <begin position="172"/>
        <end position="192"/>
    </location>
</feature>
<feature type="transmembrane region" description="Helical" evidence="5">
    <location>
        <begin position="83"/>
        <end position="105"/>
    </location>
</feature>
<feature type="transmembrane region" description="Helical" evidence="5">
    <location>
        <begin position="304"/>
        <end position="327"/>
    </location>
</feature>